<evidence type="ECO:0000256" key="2">
    <source>
        <dbReference type="ARBA" id="ARBA00023043"/>
    </source>
</evidence>
<dbReference type="GeneID" id="81424654"/>
<accession>A0A9W9I4C3</accession>
<keyword evidence="1" id="KW-0677">Repeat</keyword>
<dbReference type="RefSeq" id="XP_056544220.1">
    <property type="nucleotide sequence ID" value="XM_056685478.1"/>
</dbReference>
<dbReference type="AlphaFoldDB" id="A0A9W9I4C3"/>
<evidence type="ECO:0000256" key="3">
    <source>
        <dbReference type="PROSITE-ProRule" id="PRU00023"/>
    </source>
</evidence>
<dbReference type="Proteomes" id="UP001149163">
    <property type="component" value="Unassembled WGS sequence"/>
</dbReference>
<dbReference type="PROSITE" id="PS50088">
    <property type="entry name" value="ANK_REPEAT"/>
    <property type="match status" value="1"/>
</dbReference>
<evidence type="ECO:0000256" key="1">
    <source>
        <dbReference type="ARBA" id="ARBA00022737"/>
    </source>
</evidence>
<dbReference type="OrthoDB" id="823504at2759"/>
<keyword evidence="5" id="KW-1185">Reference proteome</keyword>
<sequence>MMAYDGFRQLHPELEDLGGPHQPAFHDAEGVAVYEAPYQELLAEIVRNNDVPSLHLYNASPHTKVFLGAYEAYYYHPFLQAAECGSFDALKALLEIYLADPTLPEPLETYLERIPCSPINDACYAANRDLMLWLLQHDPPLAKLHNRDKWGETPLFSAARALSVDGVHGVISTRNQKRDQFARAEDFICFLLDQGCSVPNSNTYVQCYGAKKPSHLDQPLAEVRETVLGAAIPHASYQMVSRLIAEGADVHARQYWLDQCSGIDCCEGVTALHMASFCWNIEGMQALVDHRGEVTLAEIVSISDSVGRLPLHWALKGDRHGRMERDGKNDQEEITALMTRTVKMLIEANPNTVNARDHQGATAFHYAVISDAGLESILPVVKLLLGAKPLLTTMNARNHRGMTALEVAMAYRARRGRNPDGLVMELVDIFLRNGADGRACNSKGQNLLHTMAMTFRNTGCSEIAILNRLLEFVDVNDADTDGRTPLHCLVRHLNRINAIRHLISHGAQVNVADKKGNTPLHDVMYGNVIQGLAGIAESETMTSDRLVKAREEMIQALVEAGASMDSLNASGQTPTQLLDEVTEMINRNGVEAFRRVAWRRYPWPGPV</sequence>
<protein>
    <submittedName>
        <fullName evidence="4">Uncharacterized protein</fullName>
    </submittedName>
</protein>
<dbReference type="PANTHER" id="PTHR24198:SF165">
    <property type="entry name" value="ANKYRIN REPEAT-CONTAINING PROTEIN-RELATED"/>
    <property type="match status" value="1"/>
</dbReference>
<dbReference type="Pfam" id="PF12796">
    <property type="entry name" value="Ank_2"/>
    <property type="match status" value="1"/>
</dbReference>
<dbReference type="InterPro" id="IPR036770">
    <property type="entry name" value="Ankyrin_rpt-contain_sf"/>
</dbReference>
<dbReference type="PROSITE" id="PS50297">
    <property type="entry name" value="ANK_REP_REGION"/>
    <property type="match status" value="1"/>
</dbReference>
<proteinExistence type="predicted"/>
<dbReference type="Gene3D" id="1.25.40.20">
    <property type="entry name" value="Ankyrin repeat-containing domain"/>
    <property type="match status" value="4"/>
</dbReference>
<comment type="caution">
    <text evidence="4">The sequence shown here is derived from an EMBL/GenBank/DDBJ whole genome shotgun (WGS) entry which is preliminary data.</text>
</comment>
<evidence type="ECO:0000313" key="5">
    <source>
        <dbReference type="Proteomes" id="UP001149163"/>
    </source>
</evidence>
<name>A0A9W9I4C3_9EURO</name>
<dbReference type="PANTHER" id="PTHR24198">
    <property type="entry name" value="ANKYRIN REPEAT AND PROTEIN KINASE DOMAIN-CONTAINING PROTEIN"/>
    <property type="match status" value="1"/>
</dbReference>
<reference evidence="4" key="1">
    <citation type="submission" date="2022-11" db="EMBL/GenBank/DDBJ databases">
        <authorList>
            <person name="Petersen C."/>
        </authorList>
    </citation>
    <scope>NUCLEOTIDE SEQUENCE</scope>
    <source>
        <strain evidence="4">IBT 26290</strain>
    </source>
</reference>
<dbReference type="EMBL" id="JAPQKN010000002">
    <property type="protein sequence ID" value="KAJ5167759.1"/>
    <property type="molecule type" value="Genomic_DNA"/>
</dbReference>
<dbReference type="SUPFAM" id="SSF48403">
    <property type="entry name" value="Ankyrin repeat"/>
    <property type="match status" value="2"/>
</dbReference>
<reference evidence="4" key="2">
    <citation type="journal article" date="2023" name="IMA Fungus">
        <title>Comparative genomic study of the Penicillium genus elucidates a diverse pangenome and 15 lateral gene transfer events.</title>
        <authorList>
            <person name="Petersen C."/>
            <person name="Sorensen T."/>
            <person name="Nielsen M.R."/>
            <person name="Sondergaard T.E."/>
            <person name="Sorensen J.L."/>
            <person name="Fitzpatrick D.A."/>
            <person name="Frisvad J.C."/>
            <person name="Nielsen K.L."/>
        </authorList>
    </citation>
    <scope>NUCLEOTIDE SEQUENCE</scope>
    <source>
        <strain evidence="4">IBT 26290</strain>
    </source>
</reference>
<feature type="repeat" description="ANK" evidence="3">
    <location>
        <begin position="481"/>
        <end position="514"/>
    </location>
</feature>
<gene>
    <name evidence="4" type="ORF">N7482_003353</name>
</gene>
<organism evidence="4 5">
    <name type="scientific">Penicillium canariense</name>
    <dbReference type="NCBI Taxonomy" id="189055"/>
    <lineage>
        <taxon>Eukaryota</taxon>
        <taxon>Fungi</taxon>
        <taxon>Dikarya</taxon>
        <taxon>Ascomycota</taxon>
        <taxon>Pezizomycotina</taxon>
        <taxon>Eurotiomycetes</taxon>
        <taxon>Eurotiomycetidae</taxon>
        <taxon>Eurotiales</taxon>
        <taxon>Aspergillaceae</taxon>
        <taxon>Penicillium</taxon>
    </lineage>
</organism>
<dbReference type="SMART" id="SM00248">
    <property type="entry name" value="ANK"/>
    <property type="match status" value="10"/>
</dbReference>
<evidence type="ECO:0000313" key="4">
    <source>
        <dbReference type="EMBL" id="KAJ5167759.1"/>
    </source>
</evidence>
<dbReference type="InterPro" id="IPR002110">
    <property type="entry name" value="Ankyrin_rpt"/>
</dbReference>
<keyword evidence="2 3" id="KW-0040">ANK repeat</keyword>